<dbReference type="Gene3D" id="2.40.50.140">
    <property type="entry name" value="Nucleic acid-binding proteins"/>
    <property type="match status" value="4"/>
</dbReference>
<organism evidence="2 3">
    <name type="scientific">Brassica napus</name>
    <name type="common">Rape</name>
    <dbReference type="NCBI Taxonomy" id="3708"/>
    <lineage>
        <taxon>Eukaryota</taxon>
        <taxon>Viridiplantae</taxon>
        <taxon>Streptophyta</taxon>
        <taxon>Embryophyta</taxon>
        <taxon>Tracheophyta</taxon>
        <taxon>Spermatophyta</taxon>
        <taxon>Magnoliopsida</taxon>
        <taxon>eudicotyledons</taxon>
        <taxon>Gunneridae</taxon>
        <taxon>Pentapetalae</taxon>
        <taxon>rosids</taxon>
        <taxon>malvids</taxon>
        <taxon>Brassicales</taxon>
        <taxon>Brassicaceae</taxon>
        <taxon>Brassiceae</taxon>
        <taxon>Brassica</taxon>
    </lineage>
</organism>
<dbReference type="PANTHER" id="PTHR47165">
    <property type="entry name" value="OS03G0429900 PROTEIN"/>
    <property type="match status" value="1"/>
</dbReference>
<dbReference type="CDD" id="cd04480">
    <property type="entry name" value="RPA1_DBD_A_like"/>
    <property type="match status" value="1"/>
</dbReference>
<dbReference type="Proteomes" id="UP000824890">
    <property type="component" value="Unassembled WGS sequence"/>
</dbReference>
<evidence type="ECO:0000259" key="1">
    <source>
        <dbReference type="Pfam" id="PF02721"/>
    </source>
</evidence>
<dbReference type="EMBL" id="JAGKQM010000018">
    <property type="protein sequence ID" value="KAH0865342.1"/>
    <property type="molecule type" value="Genomic_DNA"/>
</dbReference>
<dbReference type="InterPro" id="IPR003871">
    <property type="entry name" value="RFA1B/D_OB_1st"/>
</dbReference>
<reference evidence="2 3" key="1">
    <citation type="submission" date="2021-05" db="EMBL/GenBank/DDBJ databases">
        <title>Genome Assembly of Synthetic Allotetraploid Brassica napus Reveals Homoeologous Exchanges between Subgenomes.</title>
        <authorList>
            <person name="Davis J.T."/>
        </authorList>
    </citation>
    <scope>NUCLEOTIDE SEQUENCE [LARGE SCALE GENOMIC DNA]</scope>
    <source>
        <strain evidence="3">cv. Da-Ae</strain>
        <tissue evidence="2">Seedling</tissue>
    </source>
</reference>
<name>A0ABQ7YAX7_BRANA</name>
<dbReference type="Pfam" id="PF02721">
    <property type="entry name" value="DUF223"/>
    <property type="match status" value="1"/>
</dbReference>
<dbReference type="CDD" id="cd04481">
    <property type="entry name" value="RPA1_DBD_B_like"/>
    <property type="match status" value="2"/>
</dbReference>
<evidence type="ECO:0000313" key="2">
    <source>
        <dbReference type="EMBL" id="KAH0865342.1"/>
    </source>
</evidence>
<dbReference type="InterPro" id="IPR012340">
    <property type="entry name" value="NA-bd_OB-fold"/>
</dbReference>
<proteinExistence type="predicted"/>
<keyword evidence="3" id="KW-1185">Reference proteome</keyword>
<accession>A0ABQ7YAX7</accession>
<gene>
    <name evidence="2" type="ORF">HID58_082553</name>
</gene>
<dbReference type="SUPFAM" id="SSF50249">
    <property type="entry name" value="Nucleic acid-binding proteins"/>
    <property type="match status" value="3"/>
</dbReference>
<feature type="domain" description="Replication protein A 70 kDa DNA-binding subunit B/D first OB fold" evidence="1">
    <location>
        <begin position="5"/>
        <end position="104"/>
    </location>
</feature>
<dbReference type="PANTHER" id="PTHR47165:SF4">
    <property type="entry name" value="OS03G0429900 PROTEIN"/>
    <property type="match status" value="1"/>
</dbReference>
<protein>
    <recommendedName>
        <fullName evidence="1">Replication protein A 70 kDa DNA-binding subunit B/D first OB fold domain-containing protein</fullName>
    </recommendedName>
</protein>
<sequence length="546" mass="61737">MSTMNNISELKPFKSMWKVKVKIIRLWKQYSAAGGETIEMVFVDSRGDKIHGTVKKDEVGQFAHVLQQGQTKLLINFTVTHSSGSYRTTKHPYKVVFLPTTRVRICEALPYNMTGLEPVNYRAVLNGKLDPDFLVDVVGQVVEVSHIEVVSVNGKDTQKISVELRDTEDERLPLVLWGKFAEDISDAVQLHSENTVICVLRFGKIKIWKDERSVSNAYNVSDVSVNPENMAEVQAFIRLLPKDDLKLSIVDSKPLALANAVSEKDDFFVHTPRKTIAEVFESRQVEKCIVMATIAGIDSDMGWYYLSCKVCAKKVITVPNDNYDDGDEHDVLACNYYCPKCKTNSPKLLPRRFMILYLAEMMSVQTLLGDLNLDIREPAVCVTLISKWVTITGTMLKKSAMVLVDQKGTTIEGTLYEDLEASNQITMDEDLYGALVGVGELQAYEDDIYGGISHKINFSLINIGFDEIKCVAYGDMAIEFYHLWKSTVSSVVLCVLNFWQIERAEGILYIGRFKHMRNIEGFSKILIEPEITEIQAFRMRIPPTPY</sequence>
<comment type="caution">
    <text evidence="2">The sequence shown here is derived from an EMBL/GenBank/DDBJ whole genome shotgun (WGS) entry which is preliminary data.</text>
</comment>
<evidence type="ECO:0000313" key="3">
    <source>
        <dbReference type="Proteomes" id="UP000824890"/>
    </source>
</evidence>